<gene>
    <name evidence="1" type="ORF">KP014_20010</name>
</gene>
<dbReference type="EMBL" id="CP076607">
    <property type="protein sequence ID" value="QWU14199.1"/>
    <property type="molecule type" value="Genomic_DNA"/>
</dbReference>
<dbReference type="RefSeq" id="WP_036588001.1">
    <property type="nucleotide sequence ID" value="NZ_CP076607.1"/>
</dbReference>
<evidence type="ECO:0000313" key="2">
    <source>
        <dbReference type="Proteomes" id="UP000683429"/>
    </source>
</evidence>
<organism evidence="1 2">
    <name type="scientific">Paenibacillus sophorae</name>
    <dbReference type="NCBI Taxonomy" id="1333845"/>
    <lineage>
        <taxon>Bacteria</taxon>
        <taxon>Bacillati</taxon>
        <taxon>Bacillota</taxon>
        <taxon>Bacilli</taxon>
        <taxon>Bacillales</taxon>
        <taxon>Paenibacillaceae</taxon>
        <taxon>Paenibacillus</taxon>
    </lineage>
</organism>
<keyword evidence="2" id="KW-1185">Reference proteome</keyword>
<proteinExistence type="predicted"/>
<reference evidence="1 2" key="1">
    <citation type="submission" date="2021-06" db="EMBL/GenBank/DDBJ databases">
        <title>Whole genome sequence of Paenibacillus sophorae DSM23020 for comparative genomics.</title>
        <authorList>
            <person name="Kim M.-J."/>
            <person name="Lee G."/>
            <person name="Shin J.-H."/>
        </authorList>
    </citation>
    <scope>NUCLEOTIDE SEQUENCE [LARGE SCALE GENOMIC DNA]</scope>
    <source>
        <strain evidence="1 2">DSM 23020</strain>
    </source>
</reference>
<evidence type="ECO:0000313" key="1">
    <source>
        <dbReference type="EMBL" id="QWU14199.1"/>
    </source>
</evidence>
<sequence length="83" mass="9857">MMELEEHPKIKTKLDFYCPIHKKNKIHTQIGFIDKNKRILTDQADKKFFCNECGETIKATLDSISMGFCITDEYYTHVQTKRR</sequence>
<dbReference type="Proteomes" id="UP000683429">
    <property type="component" value="Chromosome"/>
</dbReference>
<protein>
    <submittedName>
        <fullName evidence="1">Uncharacterized protein</fullName>
    </submittedName>
</protein>
<name>A0ABX8H7Q0_9BACL</name>
<accession>A0ABX8H7Q0</accession>